<dbReference type="OrthoDB" id="6352767at2759"/>
<sequence>MEDNSICIFHHCTYPAQRICVQQLYLLVKSDNTTNIFGAPDNCIVGIYKLNWANCKGIPNYGAANMTGINSGVVKRISEAAGNNVVWNHCFIHREDWASKGVSPDLMAI</sequence>
<name>A0A7R8H5K0_LEPSM</name>
<evidence type="ECO:0000313" key="2">
    <source>
        <dbReference type="Proteomes" id="UP000675881"/>
    </source>
</evidence>
<reference evidence="1" key="1">
    <citation type="submission" date="2021-02" db="EMBL/GenBank/DDBJ databases">
        <authorList>
            <person name="Bekaert M."/>
        </authorList>
    </citation>
    <scope>NUCLEOTIDE SEQUENCE</scope>
    <source>
        <strain evidence="1">IoA-00</strain>
    </source>
</reference>
<dbReference type="AlphaFoldDB" id="A0A7R8H5K0"/>
<gene>
    <name evidence="1" type="ORF">LSAA_6465</name>
</gene>
<proteinExistence type="predicted"/>
<keyword evidence="2" id="KW-1185">Reference proteome</keyword>
<accession>A0A7R8H5K0</accession>
<evidence type="ECO:0000313" key="1">
    <source>
        <dbReference type="EMBL" id="CAF2877734.1"/>
    </source>
</evidence>
<dbReference type="Proteomes" id="UP000675881">
    <property type="component" value="Chromosome 2"/>
</dbReference>
<dbReference type="EMBL" id="HG994581">
    <property type="protein sequence ID" value="CAF2877734.1"/>
    <property type="molecule type" value="Genomic_DNA"/>
</dbReference>
<protein>
    <submittedName>
        <fullName evidence="1">(salmon louse) hypothetical protein</fullName>
    </submittedName>
</protein>
<organism evidence="1 2">
    <name type="scientific">Lepeophtheirus salmonis</name>
    <name type="common">Salmon louse</name>
    <name type="synonym">Caligus salmonis</name>
    <dbReference type="NCBI Taxonomy" id="72036"/>
    <lineage>
        <taxon>Eukaryota</taxon>
        <taxon>Metazoa</taxon>
        <taxon>Ecdysozoa</taxon>
        <taxon>Arthropoda</taxon>
        <taxon>Crustacea</taxon>
        <taxon>Multicrustacea</taxon>
        <taxon>Hexanauplia</taxon>
        <taxon>Copepoda</taxon>
        <taxon>Siphonostomatoida</taxon>
        <taxon>Caligidae</taxon>
        <taxon>Lepeophtheirus</taxon>
    </lineage>
</organism>